<dbReference type="RefSeq" id="WP_017742071.1">
    <property type="nucleotide sequence ID" value="NZ_KQ976354.1"/>
</dbReference>
<sequence>MNFYTDAQCQIASEFISRLEVTKTEILWNVAELEKAKSLTEKDIETLKLKIAFLDSAIASAKLTATGKLVTDTDFFESGFDEDSY</sequence>
<dbReference type="EMBL" id="ANNX02000020">
    <property type="protein sequence ID" value="KYC42021.1"/>
    <property type="molecule type" value="Genomic_DNA"/>
</dbReference>
<dbReference type="AlphaFoldDB" id="A0A139XBF5"/>
<reference evidence="1 2" key="1">
    <citation type="journal article" date="2013" name="Genome Biol. Evol.">
        <title>Genomes of Stigonematalean cyanobacteria (subsection V) and the evolution of oxygenic photosynthesis from prokaryotes to plastids.</title>
        <authorList>
            <person name="Dagan T."/>
            <person name="Roettger M."/>
            <person name="Stucken K."/>
            <person name="Landan G."/>
            <person name="Koch R."/>
            <person name="Major P."/>
            <person name="Gould S.B."/>
            <person name="Goremykin V.V."/>
            <person name="Rippka R."/>
            <person name="Tandeau de Marsac N."/>
            <person name="Gugger M."/>
            <person name="Lockhart P.J."/>
            <person name="Allen J.F."/>
            <person name="Brune I."/>
            <person name="Maus I."/>
            <person name="Puhler A."/>
            <person name="Martin W.F."/>
        </authorList>
    </citation>
    <scope>NUCLEOTIDE SEQUENCE [LARGE SCALE GENOMIC DNA]</scope>
    <source>
        <strain evidence="1 2">PCC 7110</strain>
    </source>
</reference>
<organism evidence="1 2">
    <name type="scientific">Scytonema hofmannii PCC 7110</name>
    <dbReference type="NCBI Taxonomy" id="128403"/>
    <lineage>
        <taxon>Bacteria</taxon>
        <taxon>Bacillati</taxon>
        <taxon>Cyanobacteriota</taxon>
        <taxon>Cyanophyceae</taxon>
        <taxon>Nostocales</taxon>
        <taxon>Scytonemataceae</taxon>
        <taxon>Scytonema</taxon>
    </lineage>
</organism>
<comment type="caution">
    <text evidence="1">The sequence shown here is derived from an EMBL/GenBank/DDBJ whole genome shotgun (WGS) entry which is preliminary data.</text>
</comment>
<gene>
    <name evidence="1" type="ORF">WA1_18630</name>
</gene>
<evidence type="ECO:0000313" key="2">
    <source>
        <dbReference type="Proteomes" id="UP000076925"/>
    </source>
</evidence>
<name>A0A139XBF5_9CYAN</name>
<dbReference type="STRING" id="128403.WA1_18630"/>
<protein>
    <submittedName>
        <fullName evidence="1">Uncharacterized protein</fullName>
    </submittedName>
</protein>
<evidence type="ECO:0000313" key="1">
    <source>
        <dbReference type="EMBL" id="KYC42021.1"/>
    </source>
</evidence>
<proteinExistence type="predicted"/>
<keyword evidence="2" id="KW-1185">Reference proteome</keyword>
<accession>A0A139XBF5</accession>
<dbReference type="Proteomes" id="UP000076925">
    <property type="component" value="Unassembled WGS sequence"/>
</dbReference>